<dbReference type="Proteomes" id="UP001160483">
    <property type="component" value="Unassembled WGS sequence"/>
</dbReference>
<dbReference type="Proteomes" id="UP001158986">
    <property type="component" value="Unassembled WGS sequence"/>
</dbReference>
<reference evidence="1 3" key="1">
    <citation type="submission" date="2021-11" db="EMBL/GenBank/DDBJ databases">
        <authorList>
            <person name="Islam A."/>
            <person name="Islam S."/>
            <person name="Flora M.S."/>
            <person name="Rahman M."/>
            <person name="Ziaur R.M."/>
            <person name="Epstein J.H."/>
            <person name="Hassan M."/>
            <person name="Klassen M."/>
            <person name="Woodard K."/>
            <person name="Webb A."/>
            <person name="Webby R.J."/>
            <person name="El Zowalaty M.E."/>
        </authorList>
    </citation>
    <scope>NUCLEOTIDE SEQUENCE</scope>
    <source>
        <strain evidence="2">Pbs1</strain>
        <strain evidence="1">Pbs3</strain>
    </source>
</reference>
<evidence type="ECO:0000313" key="4">
    <source>
        <dbReference type="Proteomes" id="UP001160483"/>
    </source>
</evidence>
<organism evidence="1 4">
    <name type="scientific">Peronospora belbahrii</name>
    <dbReference type="NCBI Taxonomy" id="622444"/>
    <lineage>
        <taxon>Eukaryota</taxon>
        <taxon>Sar</taxon>
        <taxon>Stramenopiles</taxon>
        <taxon>Oomycota</taxon>
        <taxon>Peronosporomycetes</taxon>
        <taxon>Peronosporales</taxon>
        <taxon>Peronosporaceae</taxon>
        <taxon>Peronospora</taxon>
    </lineage>
</organism>
<name>A0AAU9KWT5_9STRA</name>
<evidence type="ECO:0000313" key="2">
    <source>
        <dbReference type="EMBL" id="CAH0520841.1"/>
    </source>
</evidence>
<evidence type="ECO:0008006" key="5">
    <source>
        <dbReference type="Google" id="ProtNLM"/>
    </source>
</evidence>
<evidence type="ECO:0000313" key="1">
    <source>
        <dbReference type="EMBL" id="CAH0476709.1"/>
    </source>
</evidence>
<sequence>MPRIQTASILNSITNSKTSGLLSGEGDTSPSHNVEEKITDLVGTRKHAKTNILLPKVQTHLRGMQRRLEILQRLMHEAAQQNKSRLIVEKAAMKVDPCLIAVKVMETSDNNDHVADLQVSASKEHAEELLGLNLTLPSICTEKMPTDRVNGCRDDQTDCSLSSSGEESSFSSTTLLSRIHTLQEQLKQTNDENLKLQNTVCKLEQENTRLQAETAFYTSARDGNGSGSTSSKDNRLELNVLERNRNDSSMAMATFGAPSAFQIVMEEDLDILKNHERCQYKLHELWDTVRLLKTLVETYDIERTAMKIERDDAIAEAERANVENIRLISGNNPQQKIQYLQQMKKDNQALRQKNRALNARLVKEAVKLVQEKNGYSLHEADDVACAKVDAALRDDTLQESDESSMRMEILRRMRDCCRFLQQRLERLHQAKQELREGDGEWSEALEYDCRISDSRRRDPLLMSNRTR</sequence>
<dbReference type="EMBL" id="CAKLCB010000372">
    <property type="protein sequence ID" value="CAH0520841.1"/>
    <property type="molecule type" value="Genomic_DNA"/>
</dbReference>
<comment type="caution">
    <text evidence="1">The sequence shown here is derived from an EMBL/GenBank/DDBJ whole genome shotgun (WGS) entry which is preliminary data.</text>
</comment>
<gene>
    <name evidence="2" type="ORF">PBS001_LOCUS7306</name>
    <name evidence="1" type="ORF">PBS003_LOCUS3480</name>
</gene>
<dbReference type="AlphaFoldDB" id="A0AAU9KWT5"/>
<keyword evidence="3" id="KW-1185">Reference proteome</keyword>
<protein>
    <recommendedName>
        <fullName evidence="5">Up-regulated during septation protein 1 domain-containing protein</fullName>
    </recommendedName>
</protein>
<evidence type="ECO:0000313" key="3">
    <source>
        <dbReference type="Proteomes" id="UP001158986"/>
    </source>
</evidence>
<accession>A0AAU9KWT5</accession>
<proteinExistence type="predicted"/>
<dbReference type="EMBL" id="CAKKTJ010000158">
    <property type="protein sequence ID" value="CAH0476709.1"/>
    <property type="molecule type" value="Genomic_DNA"/>
</dbReference>